<protein>
    <recommendedName>
        <fullName evidence="2">DUF3822 family protein</fullName>
    </recommendedName>
</protein>
<reference evidence="1" key="1">
    <citation type="submission" date="2019-03" db="EMBL/GenBank/DDBJ databases">
        <title>Single cell metagenomics reveals metabolic interactions within the superorganism composed of flagellate Streblomastix strix and complex community of Bacteroidetes bacteria on its surface.</title>
        <authorList>
            <person name="Treitli S.C."/>
            <person name="Kolisko M."/>
            <person name="Husnik F."/>
            <person name="Keeling P."/>
            <person name="Hampl V."/>
        </authorList>
    </citation>
    <scope>NUCLEOTIDE SEQUENCE</scope>
    <source>
        <strain evidence="1">STM</strain>
    </source>
</reference>
<comment type="caution">
    <text evidence="1">The sequence shown here is derived from an EMBL/GenBank/DDBJ whole genome shotgun (WGS) entry which is preliminary data.</text>
</comment>
<dbReference type="Gene3D" id="3.30.420.250">
    <property type="match status" value="1"/>
</dbReference>
<evidence type="ECO:0000313" key="1">
    <source>
        <dbReference type="EMBL" id="KAA6327417.1"/>
    </source>
</evidence>
<evidence type="ECO:0008006" key="2">
    <source>
        <dbReference type="Google" id="ProtNLM"/>
    </source>
</evidence>
<dbReference type="EMBL" id="SNRY01001996">
    <property type="protein sequence ID" value="KAA6327417.1"/>
    <property type="molecule type" value="Genomic_DNA"/>
</dbReference>
<dbReference type="CDD" id="cd24013">
    <property type="entry name" value="ASKHA_ATPase_BT3980-like"/>
    <property type="match status" value="1"/>
</dbReference>
<gene>
    <name evidence="1" type="ORF">EZS27_023593</name>
</gene>
<dbReference type="Pfam" id="PF12864">
    <property type="entry name" value="DUF3822"/>
    <property type="match status" value="1"/>
</dbReference>
<dbReference type="AlphaFoldDB" id="A0A5J4QZX0"/>
<proteinExistence type="predicted"/>
<name>A0A5J4QZX0_9ZZZZ</name>
<organism evidence="1">
    <name type="scientific">termite gut metagenome</name>
    <dbReference type="NCBI Taxonomy" id="433724"/>
    <lineage>
        <taxon>unclassified sequences</taxon>
        <taxon>metagenomes</taxon>
        <taxon>organismal metagenomes</taxon>
    </lineage>
</organism>
<sequence length="257" mass="30349">MPERAIHKTDFHKSEQSILSIRLGADGFSFSVYHPFDKQPATFLYKETTPSLTFIANLQQIFSESDFLSFPYEQINIFTVSTRYTILPLNLFDEQQAESVFHYNHLKKDNEIILYNVLKKNEIALIFGMDITTYQFLKEQYPQTVFYSQATSFIEYFSDSEKDECLSKRMCICLCEKSIDICCFEHKQLIFINSFACRHTEDCMYYILHTWKQLDLDQQSNSLYITGTPDKQELINELKRYISHVIDADIHPTIHKR</sequence>
<accession>A0A5J4QZX0</accession>
<dbReference type="InterPro" id="IPR024213">
    <property type="entry name" value="DUF3822"/>
</dbReference>
<dbReference type="Gene3D" id="3.30.420.260">
    <property type="match status" value="1"/>
</dbReference>